<protein>
    <submittedName>
        <fullName evidence="2">Uncharacterized protein</fullName>
    </submittedName>
</protein>
<evidence type="ECO:0000313" key="3">
    <source>
        <dbReference type="Proteomes" id="UP000217790"/>
    </source>
</evidence>
<sequence length="85" mass="9781">METDENLAALMPLLYVFVFLITASIFWCFLSSCMGLSLRQFGANLWEYCVLSSNAAVRGPQSMRRRNRAFGEEEVWEMEYRGRGG</sequence>
<dbReference type="InParanoid" id="A0A2H3EAL0"/>
<accession>A0A2H3EAL0</accession>
<organism evidence="2 3">
    <name type="scientific">Armillaria gallica</name>
    <name type="common">Bulbous honey fungus</name>
    <name type="synonym">Armillaria bulbosa</name>
    <dbReference type="NCBI Taxonomy" id="47427"/>
    <lineage>
        <taxon>Eukaryota</taxon>
        <taxon>Fungi</taxon>
        <taxon>Dikarya</taxon>
        <taxon>Basidiomycota</taxon>
        <taxon>Agaricomycotina</taxon>
        <taxon>Agaricomycetes</taxon>
        <taxon>Agaricomycetidae</taxon>
        <taxon>Agaricales</taxon>
        <taxon>Marasmiineae</taxon>
        <taxon>Physalacriaceae</taxon>
        <taxon>Armillaria</taxon>
    </lineage>
</organism>
<keyword evidence="1" id="KW-1133">Transmembrane helix</keyword>
<feature type="transmembrane region" description="Helical" evidence="1">
    <location>
        <begin position="12"/>
        <end position="30"/>
    </location>
</feature>
<dbReference type="EMBL" id="KZ293646">
    <property type="protein sequence ID" value="PBL00209.1"/>
    <property type="molecule type" value="Genomic_DNA"/>
</dbReference>
<name>A0A2H3EAL0_ARMGA</name>
<keyword evidence="1" id="KW-0472">Membrane</keyword>
<keyword evidence="1" id="KW-0812">Transmembrane</keyword>
<gene>
    <name evidence="2" type="ORF">ARMGADRAFT_368413</name>
</gene>
<dbReference type="OMA" id="GANLWEY"/>
<dbReference type="AlphaFoldDB" id="A0A2H3EAL0"/>
<keyword evidence="3" id="KW-1185">Reference proteome</keyword>
<proteinExistence type="predicted"/>
<dbReference type="OrthoDB" id="2747602at2759"/>
<dbReference type="Proteomes" id="UP000217790">
    <property type="component" value="Unassembled WGS sequence"/>
</dbReference>
<evidence type="ECO:0000256" key="1">
    <source>
        <dbReference type="SAM" id="Phobius"/>
    </source>
</evidence>
<evidence type="ECO:0000313" key="2">
    <source>
        <dbReference type="EMBL" id="PBL00209.1"/>
    </source>
</evidence>
<reference evidence="3" key="1">
    <citation type="journal article" date="2017" name="Nat. Ecol. Evol.">
        <title>Genome expansion and lineage-specific genetic innovations in the forest pathogenic fungi Armillaria.</title>
        <authorList>
            <person name="Sipos G."/>
            <person name="Prasanna A.N."/>
            <person name="Walter M.C."/>
            <person name="O'Connor E."/>
            <person name="Balint B."/>
            <person name="Krizsan K."/>
            <person name="Kiss B."/>
            <person name="Hess J."/>
            <person name="Varga T."/>
            <person name="Slot J."/>
            <person name="Riley R."/>
            <person name="Boka B."/>
            <person name="Rigling D."/>
            <person name="Barry K."/>
            <person name="Lee J."/>
            <person name="Mihaltcheva S."/>
            <person name="LaButti K."/>
            <person name="Lipzen A."/>
            <person name="Waldron R."/>
            <person name="Moloney N.M."/>
            <person name="Sperisen C."/>
            <person name="Kredics L."/>
            <person name="Vagvoelgyi C."/>
            <person name="Patrignani A."/>
            <person name="Fitzpatrick D."/>
            <person name="Nagy I."/>
            <person name="Doyle S."/>
            <person name="Anderson J.B."/>
            <person name="Grigoriev I.V."/>
            <person name="Gueldener U."/>
            <person name="Muensterkoetter M."/>
            <person name="Nagy L.G."/>
        </authorList>
    </citation>
    <scope>NUCLEOTIDE SEQUENCE [LARGE SCALE GENOMIC DNA]</scope>
    <source>
        <strain evidence="3">Ar21-2</strain>
    </source>
</reference>